<proteinExistence type="predicted"/>
<comment type="function">
    <text evidence="1">Could be a virulence factor.</text>
</comment>
<evidence type="ECO:0000256" key="1">
    <source>
        <dbReference type="ARBA" id="ARBA00003145"/>
    </source>
</evidence>
<dbReference type="Pfam" id="PF13091">
    <property type="entry name" value="PLDc_2"/>
    <property type="match status" value="1"/>
</dbReference>
<dbReference type="CDD" id="cd09105">
    <property type="entry name" value="PLDc_vPLD1_2_like_2"/>
    <property type="match status" value="1"/>
</dbReference>
<dbReference type="RefSeq" id="WP_245873084.1">
    <property type="nucleotide sequence ID" value="NZ_PRDS01000003.1"/>
</dbReference>
<gene>
    <name evidence="7" type="ORF">LV82_01206</name>
</gene>
<evidence type="ECO:0000313" key="8">
    <source>
        <dbReference type="Proteomes" id="UP000239736"/>
    </source>
</evidence>
<evidence type="ECO:0000313" key="7">
    <source>
        <dbReference type="EMBL" id="PPB81164.1"/>
    </source>
</evidence>
<name>A0A2S5JI10_9RHOB</name>
<protein>
    <recommendedName>
        <fullName evidence="3">Phospholipase D</fullName>
    </recommendedName>
    <alternativeName>
        <fullName evidence="5">Choline phosphatase</fullName>
    </alternativeName>
</protein>
<evidence type="ECO:0000256" key="2">
    <source>
        <dbReference type="ARBA" id="ARBA00004613"/>
    </source>
</evidence>
<reference evidence="7 8" key="1">
    <citation type="submission" date="2018-01" db="EMBL/GenBank/DDBJ databases">
        <title>Genomic Encyclopedia of Archaeal and Bacterial Type Strains, Phase II (KMG-II): from individual species to whole genera.</title>
        <authorList>
            <person name="Goeker M."/>
        </authorList>
    </citation>
    <scope>NUCLEOTIDE SEQUENCE [LARGE SCALE GENOMIC DNA]</scope>
    <source>
        <strain evidence="7 8">DSM 12048</strain>
    </source>
</reference>
<accession>A0A2S5JI10</accession>
<comment type="caution">
    <text evidence="7">The sequence shown here is derived from an EMBL/GenBank/DDBJ whole genome shotgun (WGS) entry which is preliminary data.</text>
</comment>
<dbReference type="PANTHER" id="PTHR21248">
    <property type="entry name" value="CARDIOLIPIN SYNTHASE"/>
    <property type="match status" value="1"/>
</dbReference>
<dbReference type="PROSITE" id="PS50035">
    <property type="entry name" value="PLD"/>
    <property type="match status" value="2"/>
</dbReference>
<dbReference type="Proteomes" id="UP000239736">
    <property type="component" value="Unassembled WGS sequence"/>
</dbReference>
<dbReference type="InterPro" id="IPR025202">
    <property type="entry name" value="PLD-like_dom"/>
</dbReference>
<dbReference type="GO" id="GO:0005576">
    <property type="term" value="C:extracellular region"/>
    <property type="evidence" value="ECO:0007669"/>
    <property type="project" value="UniProtKB-SubCell"/>
</dbReference>
<dbReference type="GO" id="GO:0030572">
    <property type="term" value="F:phosphatidyltransferase activity"/>
    <property type="evidence" value="ECO:0007669"/>
    <property type="project" value="UniProtKB-ARBA"/>
</dbReference>
<evidence type="ECO:0000259" key="6">
    <source>
        <dbReference type="PROSITE" id="PS50035"/>
    </source>
</evidence>
<dbReference type="InterPro" id="IPR001736">
    <property type="entry name" value="PLipase_D/transphosphatidylase"/>
</dbReference>
<dbReference type="AlphaFoldDB" id="A0A2S5JI10"/>
<dbReference type="EMBL" id="PRDS01000003">
    <property type="protein sequence ID" value="PPB81164.1"/>
    <property type="molecule type" value="Genomic_DNA"/>
</dbReference>
<comment type="subcellular location">
    <subcellularLocation>
        <location evidence="2">Secreted</location>
    </subcellularLocation>
</comment>
<sequence>MAHFRPSRSSGFRVLITAAEGYPALERAFLDSQTEIWACFRIFDPMTRLRSPEARRIGQTWFDLIVATLKRGVRIRLAISDFDPIARPELHRLTWRSMRILCAARECAGKTADLDVVAAMHSARTGLVPRVLTWPLVRRHLVHHAAWLNGLDEGARRNALVEMPGLAARLKRTDDGTLRAPYWPPPALFPATHHQKIAVFDRRLVYIGGLDLNERRYDTPAHDRPGPDTWQDVQIMLDGPAAREAQTHVERFIALTAGTTRPEATRHLIRTISAPRPGLLHFGPRPIRTEILDRHIALARQSSRLIYLETQYLRDRDFARQLAQVAREKPALCLIVMLPAAPDDVAFDNSDDIDTRLGEWLQARSLRILRRAFGNRMFVGAPARPCPVEPAKDGTHERASLCGAPLVYIHSKVSIFDDRAAIVSSANLNGRSLRWDTEAGVVLRNHVQVHELRRRILAHWLPENAGEEFFDPCRAIGAWRALAFENARNRPENRRGFVLPFDLKATERWAAPVPVLPDEMV</sequence>
<dbReference type="Gene3D" id="3.30.870.10">
    <property type="entry name" value="Endonuclease Chain A"/>
    <property type="match status" value="2"/>
</dbReference>
<organism evidence="7 8">
    <name type="scientific">Albidovulum inexpectatum</name>
    <dbReference type="NCBI Taxonomy" id="196587"/>
    <lineage>
        <taxon>Bacteria</taxon>
        <taxon>Pseudomonadati</taxon>
        <taxon>Pseudomonadota</taxon>
        <taxon>Alphaproteobacteria</taxon>
        <taxon>Rhodobacterales</taxon>
        <taxon>Paracoccaceae</taxon>
        <taxon>Albidovulum</taxon>
    </lineage>
</organism>
<dbReference type="GO" id="GO:0032049">
    <property type="term" value="P:cardiolipin biosynthetic process"/>
    <property type="evidence" value="ECO:0007669"/>
    <property type="project" value="UniProtKB-ARBA"/>
</dbReference>
<dbReference type="SMART" id="SM00155">
    <property type="entry name" value="PLDc"/>
    <property type="match status" value="2"/>
</dbReference>
<keyword evidence="4" id="KW-0964">Secreted</keyword>
<keyword evidence="8" id="KW-1185">Reference proteome</keyword>
<dbReference type="SUPFAM" id="SSF56024">
    <property type="entry name" value="Phospholipase D/nuclease"/>
    <property type="match status" value="2"/>
</dbReference>
<dbReference type="Pfam" id="PF00614">
    <property type="entry name" value="PLDc"/>
    <property type="match status" value="1"/>
</dbReference>
<feature type="domain" description="PLD phosphodiesterase" evidence="6">
    <location>
        <begin position="405"/>
        <end position="432"/>
    </location>
</feature>
<evidence type="ECO:0000256" key="4">
    <source>
        <dbReference type="ARBA" id="ARBA00022525"/>
    </source>
</evidence>
<evidence type="ECO:0000256" key="5">
    <source>
        <dbReference type="ARBA" id="ARBA00029594"/>
    </source>
</evidence>
<evidence type="ECO:0000256" key="3">
    <source>
        <dbReference type="ARBA" id="ARBA00018392"/>
    </source>
</evidence>
<dbReference type="PANTHER" id="PTHR21248:SF22">
    <property type="entry name" value="PHOSPHOLIPASE D"/>
    <property type="match status" value="1"/>
</dbReference>
<feature type="domain" description="PLD phosphodiesterase" evidence="6">
    <location>
        <begin position="189"/>
        <end position="216"/>
    </location>
</feature>